<evidence type="ECO:0000313" key="2">
    <source>
        <dbReference type="EMBL" id="MSS64498.1"/>
    </source>
</evidence>
<dbReference type="GO" id="GO:0032259">
    <property type="term" value="P:methylation"/>
    <property type="evidence" value="ECO:0007669"/>
    <property type="project" value="UniProtKB-KW"/>
</dbReference>
<sequence>MMDINKELNIYDSGKGIKKIIWKIWRKLNAPLINYTIRLQEELIEIKTEFVETKSLQLENYEKIAENIRNLNSQLDGYDKIVENIRNLNSQLNGYDKIVENVKNLNSQLDGYDKIAENVKNLNSQLDGYDKIAENVKNLNSQLDGYESLLINVRNNNERLEKLDSAIDMYSIKISNLEKLKNQNLKKENITNIEKQDSIRKEIVESNPYNGIDYFDFENYFRGSRTQIKKNQEQYIKYFENKKNVLDLGCGRGEFLELLKENNIEGYGVDLYSEFVDLCNSKGLNAICGDAISVLEGKSHVDGIFAAQLIEHLKLEEIIKLVELSYEKLEKDAYLILETPNPTSLAIYTHAFYMDPSHNKPVHPLTMKYILEKAGFNNVDILYTNTSKIPIEIPKLMIDRCDNIEEFNKAMKQVEMELFGSQDYAIIAKK</sequence>
<dbReference type="Gene3D" id="3.40.50.150">
    <property type="entry name" value="Vaccinia Virus protein VP39"/>
    <property type="match status" value="1"/>
</dbReference>
<protein>
    <submittedName>
        <fullName evidence="2">Methyltransferase domain-containing protein</fullName>
    </submittedName>
</protein>
<dbReference type="RefSeq" id="WP_154519884.1">
    <property type="nucleotide sequence ID" value="NZ_VUMT01000020.1"/>
</dbReference>
<evidence type="ECO:0000256" key="1">
    <source>
        <dbReference type="SAM" id="Coils"/>
    </source>
</evidence>
<comment type="caution">
    <text evidence="2">The sequence shown here is derived from an EMBL/GenBank/DDBJ whole genome shotgun (WGS) entry which is preliminary data.</text>
</comment>
<proteinExistence type="predicted"/>
<evidence type="ECO:0000313" key="3">
    <source>
        <dbReference type="Proteomes" id="UP000482209"/>
    </source>
</evidence>
<dbReference type="EMBL" id="VUMT01000020">
    <property type="protein sequence ID" value="MSS64498.1"/>
    <property type="molecule type" value="Genomic_DNA"/>
</dbReference>
<dbReference type="InterPro" id="IPR029063">
    <property type="entry name" value="SAM-dependent_MTases_sf"/>
</dbReference>
<dbReference type="Pfam" id="PF13489">
    <property type="entry name" value="Methyltransf_23"/>
    <property type="match status" value="1"/>
</dbReference>
<dbReference type="CDD" id="cd02440">
    <property type="entry name" value="AdoMet_MTases"/>
    <property type="match status" value="1"/>
</dbReference>
<gene>
    <name evidence="2" type="ORF">FYJ58_11530</name>
</gene>
<dbReference type="GO" id="GO:0008168">
    <property type="term" value="F:methyltransferase activity"/>
    <property type="evidence" value="ECO:0007669"/>
    <property type="project" value="UniProtKB-KW"/>
</dbReference>
<keyword evidence="3" id="KW-1185">Reference proteome</keyword>
<organism evidence="2 3">
    <name type="scientific">Velocimicrobium porci</name>
    <dbReference type="NCBI Taxonomy" id="2606634"/>
    <lineage>
        <taxon>Bacteria</taxon>
        <taxon>Bacillati</taxon>
        <taxon>Bacillota</taxon>
        <taxon>Clostridia</taxon>
        <taxon>Lachnospirales</taxon>
        <taxon>Lachnospiraceae</taxon>
        <taxon>Velocimicrobium</taxon>
    </lineage>
</organism>
<dbReference type="Proteomes" id="UP000482209">
    <property type="component" value="Unassembled WGS sequence"/>
</dbReference>
<dbReference type="PANTHER" id="PTHR43861">
    <property type="entry name" value="TRANS-ACONITATE 2-METHYLTRANSFERASE-RELATED"/>
    <property type="match status" value="1"/>
</dbReference>
<keyword evidence="2" id="KW-0808">Transferase</keyword>
<feature type="coiled-coil region" evidence="1">
    <location>
        <begin position="51"/>
        <end position="180"/>
    </location>
</feature>
<keyword evidence="2" id="KW-0489">Methyltransferase</keyword>
<dbReference type="PANTHER" id="PTHR43861:SF6">
    <property type="entry name" value="METHYLTRANSFERASE TYPE 11"/>
    <property type="match status" value="1"/>
</dbReference>
<keyword evidence="1" id="KW-0175">Coiled coil</keyword>
<reference evidence="2 3" key="1">
    <citation type="submission" date="2019-08" db="EMBL/GenBank/DDBJ databases">
        <title>In-depth cultivation of the pig gut microbiome towards novel bacterial diversity and tailored functional studies.</title>
        <authorList>
            <person name="Wylensek D."/>
            <person name="Hitch T.C.A."/>
            <person name="Clavel T."/>
        </authorList>
    </citation>
    <scope>NUCLEOTIDE SEQUENCE [LARGE SCALE GENOMIC DNA]</scope>
    <source>
        <strain evidence="2 3">WCA-693-APC-MOT-I</strain>
    </source>
</reference>
<dbReference type="AlphaFoldDB" id="A0A6L5Y2A8"/>
<dbReference type="SUPFAM" id="SSF53335">
    <property type="entry name" value="S-adenosyl-L-methionine-dependent methyltransferases"/>
    <property type="match status" value="1"/>
</dbReference>
<accession>A0A6L5Y2A8</accession>
<name>A0A6L5Y2A8_9FIRM</name>